<dbReference type="Gramene" id="TraesCS3A03G0348100.1">
    <property type="protein sequence ID" value="TraesCS3A03G0348100.1.CDS"/>
    <property type="gene ID" value="TraesCS3A03G0348100"/>
</dbReference>
<name>A0A3B6EEF9_WHEAT</name>
<dbReference type="Gramene" id="TraesROB_scaffold_116547_01G000100.1">
    <property type="protein sequence ID" value="TraesROB_scaffold_116547_01G000100.1"/>
    <property type="gene ID" value="TraesROB_scaffold_116547_01G000100"/>
</dbReference>
<dbReference type="InterPro" id="IPR012871">
    <property type="entry name" value="DUF1668_ORYSA"/>
</dbReference>
<evidence type="ECO:0000313" key="2">
    <source>
        <dbReference type="Proteomes" id="UP000019116"/>
    </source>
</evidence>
<dbReference type="PANTHER" id="PTHR33085:SF104">
    <property type="entry name" value="DUF1618 DOMAIN-CONTAINING PROTEIN"/>
    <property type="match status" value="1"/>
</dbReference>
<dbReference type="Proteomes" id="UP000019116">
    <property type="component" value="Chromosome 3A"/>
</dbReference>
<sequence>MSKRRRQSEDQPGRSGTKQKKSLYLVLDDWHKGFIICKIDADSPDLSGPPVLRLLSLERGRAMRFAALGSNIIATSNIHAGTLFYDTDTAGLSIGPPVPDAPLGGSNTFLTSGAGDALFAFAFHLMERPVSFEAMTRPPMTGDDDLLPTDWAVCGTYSVDTRSSKWRRQGEWMLPFRGRGYFDAELDAWVGLHEDGYICSCQVASRSGGATTERPDWKMADEQRMWIPCHQLAKGEGATLTYMGNARFCLVDCVAGDGVEFQDAFGVAGGCVLHITTFRLRYDRKGKLRIVDRNTSSCPVSKHFTSLLWRFGCSALLEQVLE</sequence>
<accession>A0A3B6EEF9</accession>
<dbReference type="PANTHER" id="PTHR33085">
    <property type="entry name" value="OS12G0113100 PROTEIN-RELATED"/>
    <property type="match status" value="1"/>
</dbReference>
<dbReference type="AlphaFoldDB" id="A0A3B6EEF9"/>
<protein>
    <submittedName>
        <fullName evidence="1">Uncharacterized protein</fullName>
    </submittedName>
</protein>
<reference evidence="1" key="1">
    <citation type="submission" date="2018-08" db="EMBL/GenBank/DDBJ databases">
        <authorList>
            <person name="Rossello M."/>
        </authorList>
    </citation>
    <scope>NUCLEOTIDE SEQUENCE [LARGE SCALE GENOMIC DNA]</scope>
    <source>
        <strain evidence="1">cv. Chinese Spring</strain>
    </source>
</reference>
<dbReference type="EnsemblPlants" id="TraesCS3A02G150700.1">
    <property type="protein sequence ID" value="TraesCS3A02G150700.1"/>
    <property type="gene ID" value="TraesCS3A02G150700"/>
</dbReference>
<keyword evidence="2" id="KW-1185">Reference proteome</keyword>
<proteinExistence type="predicted"/>
<reference evidence="1" key="2">
    <citation type="submission" date="2018-10" db="UniProtKB">
        <authorList>
            <consortium name="EnsemblPlants"/>
        </authorList>
    </citation>
    <scope>IDENTIFICATION</scope>
</reference>
<evidence type="ECO:0000313" key="1">
    <source>
        <dbReference type="EnsemblPlants" id="TraesCS3A02G150700.1"/>
    </source>
</evidence>
<dbReference type="Pfam" id="PF07893">
    <property type="entry name" value="DUF1668"/>
    <property type="match status" value="2"/>
</dbReference>
<dbReference type="Gramene" id="TraesCS3A02G150700.1">
    <property type="protein sequence ID" value="TraesCS3A02G150700.1"/>
    <property type="gene ID" value="TraesCS3A02G150700"/>
</dbReference>
<organism evidence="1">
    <name type="scientific">Triticum aestivum</name>
    <name type="common">Wheat</name>
    <dbReference type="NCBI Taxonomy" id="4565"/>
    <lineage>
        <taxon>Eukaryota</taxon>
        <taxon>Viridiplantae</taxon>
        <taxon>Streptophyta</taxon>
        <taxon>Embryophyta</taxon>
        <taxon>Tracheophyta</taxon>
        <taxon>Spermatophyta</taxon>
        <taxon>Magnoliopsida</taxon>
        <taxon>Liliopsida</taxon>
        <taxon>Poales</taxon>
        <taxon>Poaceae</taxon>
        <taxon>BOP clade</taxon>
        <taxon>Pooideae</taxon>
        <taxon>Triticodae</taxon>
        <taxon>Triticeae</taxon>
        <taxon>Triticinae</taxon>
        <taxon>Triticum</taxon>
    </lineage>
</organism>